<reference evidence="2 3" key="1">
    <citation type="submission" date="2015-09" db="EMBL/GenBank/DDBJ databases">
        <title>Draft genome of the parasitic nematode Teladorsagia circumcincta isolate WARC Sus (inbred).</title>
        <authorList>
            <person name="Mitreva M."/>
        </authorList>
    </citation>
    <scope>NUCLEOTIDE SEQUENCE [LARGE SCALE GENOMIC DNA]</scope>
    <source>
        <strain evidence="2 3">S</strain>
    </source>
</reference>
<proteinExistence type="predicted"/>
<dbReference type="Proteomes" id="UP000230423">
    <property type="component" value="Unassembled WGS sequence"/>
</dbReference>
<feature type="non-terminal residue" evidence="2">
    <location>
        <position position="1"/>
    </location>
</feature>
<organism evidence="2 3">
    <name type="scientific">Teladorsagia circumcincta</name>
    <name type="common">Brown stomach worm</name>
    <name type="synonym">Ostertagia circumcincta</name>
    <dbReference type="NCBI Taxonomy" id="45464"/>
    <lineage>
        <taxon>Eukaryota</taxon>
        <taxon>Metazoa</taxon>
        <taxon>Ecdysozoa</taxon>
        <taxon>Nematoda</taxon>
        <taxon>Chromadorea</taxon>
        <taxon>Rhabditida</taxon>
        <taxon>Rhabditina</taxon>
        <taxon>Rhabditomorpha</taxon>
        <taxon>Strongyloidea</taxon>
        <taxon>Trichostrongylidae</taxon>
        <taxon>Teladorsagia</taxon>
    </lineage>
</organism>
<feature type="region of interest" description="Disordered" evidence="1">
    <location>
        <begin position="1"/>
        <end position="24"/>
    </location>
</feature>
<name>A0A2G9TIU7_TELCI</name>
<evidence type="ECO:0000313" key="2">
    <source>
        <dbReference type="EMBL" id="PIO57914.1"/>
    </source>
</evidence>
<protein>
    <submittedName>
        <fullName evidence="2">Uncharacterized protein</fullName>
    </submittedName>
</protein>
<dbReference type="AlphaFoldDB" id="A0A2G9TIU7"/>
<gene>
    <name evidence="2" type="ORF">TELCIR_20665</name>
</gene>
<keyword evidence="3" id="KW-1185">Reference proteome</keyword>
<accession>A0A2G9TIU7</accession>
<evidence type="ECO:0000256" key="1">
    <source>
        <dbReference type="SAM" id="MobiDB-lite"/>
    </source>
</evidence>
<dbReference type="EMBL" id="KZ363198">
    <property type="protein sequence ID" value="PIO57914.1"/>
    <property type="molecule type" value="Genomic_DNA"/>
</dbReference>
<evidence type="ECO:0000313" key="3">
    <source>
        <dbReference type="Proteomes" id="UP000230423"/>
    </source>
</evidence>
<feature type="compositionally biased region" description="Polar residues" evidence="1">
    <location>
        <begin position="10"/>
        <end position="24"/>
    </location>
</feature>
<sequence length="64" mass="7396">TPRTYFAETSAPSSELPNETKSCQTDEGAIVSALENKLLEYKETPLRKYWYQISRQKLKLCKPD</sequence>